<evidence type="ECO:0000259" key="2">
    <source>
        <dbReference type="Pfam" id="PF22936"/>
    </source>
</evidence>
<dbReference type="AlphaFoldDB" id="A0A5N6N4S5"/>
<evidence type="ECO:0000313" key="3">
    <source>
        <dbReference type="EMBL" id="KAD4385204.1"/>
    </source>
</evidence>
<dbReference type="Proteomes" id="UP000326396">
    <property type="component" value="Linkage Group LG3"/>
</dbReference>
<proteinExistence type="predicted"/>
<feature type="compositionally biased region" description="Polar residues" evidence="1">
    <location>
        <begin position="37"/>
        <end position="61"/>
    </location>
</feature>
<comment type="caution">
    <text evidence="3">The sequence shown here is derived from an EMBL/GenBank/DDBJ whole genome shotgun (WGS) entry which is preliminary data.</text>
</comment>
<organism evidence="3 4">
    <name type="scientific">Mikania micrantha</name>
    <name type="common">bitter vine</name>
    <dbReference type="NCBI Taxonomy" id="192012"/>
    <lineage>
        <taxon>Eukaryota</taxon>
        <taxon>Viridiplantae</taxon>
        <taxon>Streptophyta</taxon>
        <taxon>Embryophyta</taxon>
        <taxon>Tracheophyta</taxon>
        <taxon>Spermatophyta</taxon>
        <taxon>Magnoliopsida</taxon>
        <taxon>eudicotyledons</taxon>
        <taxon>Gunneridae</taxon>
        <taxon>Pentapetalae</taxon>
        <taxon>asterids</taxon>
        <taxon>campanulids</taxon>
        <taxon>Asterales</taxon>
        <taxon>Asteraceae</taxon>
        <taxon>Asteroideae</taxon>
        <taxon>Heliantheae alliance</taxon>
        <taxon>Eupatorieae</taxon>
        <taxon>Mikania</taxon>
    </lineage>
</organism>
<accession>A0A5N6N4S5</accession>
<evidence type="ECO:0000256" key="1">
    <source>
        <dbReference type="SAM" id="MobiDB-lite"/>
    </source>
</evidence>
<name>A0A5N6N4S5_9ASTR</name>
<dbReference type="Pfam" id="PF22936">
    <property type="entry name" value="Pol_BBD"/>
    <property type="match status" value="1"/>
</dbReference>
<reference evidence="3 4" key="1">
    <citation type="submission" date="2019-05" db="EMBL/GenBank/DDBJ databases">
        <title>Mikania micrantha, genome provides insights into the molecular mechanism of rapid growth.</title>
        <authorList>
            <person name="Liu B."/>
        </authorList>
    </citation>
    <scope>NUCLEOTIDE SEQUENCE [LARGE SCALE GENOMIC DNA]</scope>
    <source>
        <strain evidence="3">NLD-2019</strain>
        <tissue evidence="3">Leaf</tissue>
    </source>
</reference>
<keyword evidence="4" id="KW-1185">Reference proteome</keyword>
<dbReference type="InterPro" id="IPR054722">
    <property type="entry name" value="PolX-like_BBD"/>
</dbReference>
<gene>
    <name evidence="3" type="ORF">E3N88_25372</name>
</gene>
<feature type="region of interest" description="Disordered" evidence="1">
    <location>
        <begin position="29"/>
        <end position="61"/>
    </location>
</feature>
<sequence length="231" mass="25000">MPDAATCTLVGHVVERCFEIVGYPPGFKTRGSPENKAFSSHSVNDPVNNKSDQTDSGSTNTLTADQVSKLLSLLNEKNVEGNSMSHMAGNSVNPFCSNICDNLMFSFNNQKNQMGGSGWIIDSGANQHMVNSDKGMINQVDVSEFEIKVKHPNGTSAHVTKIGNIKLNDQDSLSKRTLVTGSQVDGLYVFGDLSKNVKVCFTSKGVTELWHARLGASLLSRVESSTRQVKT</sequence>
<feature type="domain" description="Retrovirus-related Pol polyprotein from transposon TNT 1-94-like beta-barrel" evidence="2">
    <location>
        <begin position="119"/>
        <end position="178"/>
    </location>
</feature>
<evidence type="ECO:0000313" key="4">
    <source>
        <dbReference type="Proteomes" id="UP000326396"/>
    </source>
</evidence>
<protein>
    <recommendedName>
        <fullName evidence="2">Retrovirus-related Pol polyprotein from transposon TNT 1-94-like beta-barrel domain-containing protein</fullName>
    </recommendedName>
</protein>
<dbReference type="OrthoDB" id="1746290at2759"/>
<dbReference type="EMBL" id="SZYD01000013">
    <property type="protein sequence ID" value="KAD4385204.1"/>
    <property type="molecule type" value="Genomic_DNA"/>
</dbReference>